<dbReference type="Proteomes" id="UP000233551">
    <property type="component" value="Unassembled WGS sequence"/>
</dbReference>
<comment type="caution">
    <text evidence="7">The sequence shown here is derived from an EMBL/GenBank/DDBJ whole genome shotgun (WGS) entry which is preliminary data.</text>
</comment>
<evidence type="ECO:0000313" key="8">
    <source>
        <dbReference type="Proteomes" id="UP000233551"/>
    </source>
</evidence>
<keyword evidence="8" id="KW-1185">Reference proteome</keyword>
<sequence>MKTKKEGEAKARSKVVVRHLPPSLSRSDFFGQIDTLFADRCSWTSFRPGKISSRKGQQCSRAYVDFKRPEDVINFAGFFDGHVFVNEKGAHFKAIVEYAPCQRVPKRSPRDSREGTIYVDPDYLEFLKLIAKPVENHGKPAIQLEAIEAEQAEETPVVTPLMEFVRQRRAVENGIQDASAVGKSTRKALAASKGKLASVNKKHGQARKKDVLKDSKKGAIGRDKSENDNRTPKSEKKKILLLRGKELEVPKGEMTSITNSTGLIASEQSHLRESSQKLIRTILLKNEAHQSSSSILAKKIKPEILDKGKQLPQPTDLESSETCYVSEDAVHSVSSDNYVKKTADDQFVSKDLHAADNIREKPAKHDTVIGVRSGSRTGENLTLSTRQNISSLENGSKGYFGHGRTLGHNMKNDHYRRKDGDFRNKAGVKSSKRAVQEVCDRGYVLSWPSKTLVIH</sequence>
<feature type="region of interest" description="Disordered" evidence="5">
    <location>
        <begin position="191"/>
        <end position="238"/>
    </location>
</feature>
<dbReference type="PANTHER" id="PTHR13112">
    <property type="entry name" value="UPF3 REGULATOR OF NONSENSE TRANSCRIPTS-LIKE PROTEIN"/>
    <property type="match status" value="1"/>
</dbReference>
<dbReference type="Gene3D" id="3.30.70.330">
    <property type="match status" value="1"/>
</dbReference>
<name>A0A2I0JE59_PUNGR</name>
<feature type="domain" description="UPF3" evidence="6">
    <location>
        <begin position="11"/>
        <end position="169"/>
    </location>
</feature>
<comment type="similarity">
    <text evidence="2">Belongs to the RENT3 family.</text>
</comment>
<dbReference type="GO" id="GO:0005737">
    <property type="term" value="C:cytoplasm"/>
    <property type="evidence" value="ECO:0007669"/>
    <property type="project" value="TreeGrafter"/>
</dbReference>
<feature type="compositionally biased region" description="Basic and acidic residues" evidence="5">
    <location>
        <begin position="207"/>
        <end position="238"/>
    </location>
</feature>
<dbReference type="InterPro" id="IPR005120">
    <property type="entry name" value="UPF3_dom"/>
</dbReference>
<evidence type="ECO:0000313" key="7">
    <source>
        <dbReference type="EMBL" id="PKI54293.1"/>
    </source>
</evidence>
<evidence type="ECO:0000256" key="2">
    <source>
        <dbReference type="ARBA" id="ARBA00005991"/>
    </source>
</evidence>
<dbReference type="GO" id="GO:0003729">
    <property type="term" value="F:mRNA binding"/>
    <property type="evidence" value="ECO:0007669"/>
    <property type="project" value="TreeGrafter"/>
</dbReference>
<comment type="subcellular location">
    <subcellularLocation>
        <location evidence="1">Nucleus</location>
    </subcellularLocation>
</comment>
<dbReference type="InterPro" id="IPR035979">
    <property type="entry name" value="RBD_domain_sf"/>
</dbReference>
<reference evidence="7 8" key="1">
    <citation type="submission" date="2017-11" db="EMBL/GenBank/DDBJ databases">
        <title>De-novo sequencing of pomegranate (Punica granatum L.) genome.</title>
        <authorList>
            <person name="Akparov Z."/>
            <person name="Amiraslanov A."/>
            <person name="Hajiyeva S."/>
            <person name="Abbasov M."/>
            <person name="Kaur K."/>
            <person name="Hamwieh A."/>
            <person name="Solovyev V."/>
            <person name="Salamov A."/>
            <person name="Braich B."/>
            <person name="Kosarev P."/>
            <person name="Mahmoud A."/>
            <person name="Hajiyev E."/>
            <person name="Babayeva S."/>
            <person name="Izzatullayeva V."/>
            <person name="Mammadov A."/>
            <person name="Mammadov A."/>
            <person name="Sharifova S."/>
            <person name="Ojaghi J."/>
            <person name="Eynullazada K."/>
            <person name="Bayramov B."/>
            <person name="Abdulazimova A."/>
            <person name="Shahmuradov I."/>
        </authorList>
    </citation>
    <scope>NUCLEOTIDE SEQUENCE [LARGE SCALE GENOMIC DNA]</scope>
    <source>
        <strain evidence="8">cv. AG2017</strain>
        <tissue evidence="7">Leaf</tissue>
    </source>
</reference>
<dbReference type="InterPro" id="IPR012677">
    <property type="entry name" value="Nucleotide-bd_a/b_plait_sf"/>
</dbReference>
<dbReference type="GO" id="GO:0005730">
    <property type="term" value="C:nucleolus"/>
    <property type="evidence" value="ECO:0007669"/>
    <property type="project" value="TreeGrafter"/>
</dbReference>
<evidence type="ECO:0000256" key="4">
    <source>
        <dbReference type="ARBA" id="ARBA00023242"/>
    </source>
</evidence>
<dbReference type="AlphaFoldDB" id="A0A2I0JE59"/>
<keyword evidence="3" id="KW-0866">Nonsense-mediated mRNA decay</keyword>
<gene>
    <name evidence="7" type="ORF">CRG98_025308</name>
</gene>
<keyword evidence="4" id="KW-0539">Nucleus</keyword>
<dbReference type="SUPFAM" id="SSF54928">
    <property type="entry name" value="RNA-binding domain, RBD"/>
    <property type="match status" value="1"/>
</dbReference>
<evidence type="ECO:0000256" key="1">
    <source>
        <dbReference type="ARBA" id="ARBA00004123"/>
    </source>
</evidence>
<dbReference type="CDD" id="cd12455">
    <property type="entry name" value="RRM_like_Smg4_UPF3"/>
    <property type="match status" value="1"/>
</dbReference>
<protein>
    <recommendedName>
        <fullName evidence="6">UPF3 domain-containing protein</fullName>
    </recommendedName>
</protein>
<evidence type="ECO:0000259" key="6">
    <source>
        <dbReference type="Pfam" id="PF03467"/>
    </source>
</evidence>
<evidence type="ECO:0000256" key="5">
    <source>
        <dbReference type="SAM" id="MobiDB-lite"/>
    </source>
</evidence>
<dbReference type="InterPro" id="IPR039722">
    <property type="entry name" value="Upf3"/>
</dbReference>
<dbReference type="EMBL" id="PGOL01001793">
    <property type="protein sequence ID" value="PKI54293.1"/>
    <property type="molecule type" value="Genomic_DNA"/>
</dbReference>
<organism evidence="7 8">
    <name type="scientific">Punica granatum</name>
    <name type="common">Pomegranate</name>
    <dbReference type="NCBI Taxonomy" id="22663"/>
    <lineage>
        <taxon>Eukaryota</taxon>
        <taxon>Viridiplantae</taxon>
        <taxon>Streptophyta</taxon>
        <taxon>Embryophyta</taxon>
        <taxon>Tracheophyta</taxon>
        <taxon>Spermatophyta</taxon>
        <taxon>Magnoliopsida</taxon>
        <taxon>eudicotyledons</taxon>
        <taxon>Gunneridae</taxon>
        <taxon>Pentapetalae</taxon>
        <taxon>rosids</taxon>
        <taxon>malvids</taxon>
        <taxon>Myrtales</taxon>
        <taxon>Lythraceae</taxon>
        <taxon>Punica</taxon>
    </lineage>
</organism>
<proteinExistence type="inferred from homology"/>
<evidence type="ECO:0000256" key="3">
    <source>
        <dbReference type="ARBA" id="ARBA00023161"/>
    </source>
</evidence>
<dbReference type="GO" id="GO:0000184">
    <property type="term" value="P:nuclear-transcribed mRNA catabolic process, nonsense-mediated decay"/>
    <property type="evidence" value="ECO:0007669"/>
    <property type="project" value="UniProtKB-KW"/>
</dbReference>
<accession>A0A2I0JE59</accession>
<dbReference type="Pfam" id="PF03467">
    <property type="entry name" value="Smg4_UPF3"/>
    <property type="match status" value="1"/>
</dbReference>
<dbReference type="PANTHER" id="PTHR13112:SF5">
    <property type="entry name" value="REGULATOR OF NONSENSE TRANSCRIPTS UPF3"/>
    <property type="match status" value="1"/>
</dbReference>
<dbReference type="GO" id="GO:0045727">
    <property type="term" value="P:positive regulation of translation"/>
    <property type="evidence" value="ECO:0007669"/>
    <property type="project" value="TreeGrafter"/>
</dbReference>
<dbReference type="STRING" id="22663.A0A2I0JE59"/>